<dbReference type="EMBL" id="JBBXMP010000460">
    <property type="protein sequence ID" value="KAL0057694.1"/>
    <property type="molecule type" value="Genomic_DNA"/>
</dbReference>
<organism evidence="3 4">
    <name type="scientific">Marasmius tenuissimus</name>
    <dbReference type="NCBI Taxonomy" id="585030"/>
    <lineage>
        <taxon>Eukaryota</taxon>
        <taxon>Fungi</taxon>
        <taxon>Dikarya</taxon>
        <taxon>Basidiomycota</taxon>
        <taxon>Agaricomycotina</taxon>
        <taxon>Agaricomycetes</taxon>
        <taxon>Agaricomycetidae</taxon>
        <taxon>Agaricales</taxon>
        <taxon>Marasmiineae</taxon>
        <taxon>Marasmiaceae</taxon>
        <taxon>Marasmius</taxon>
    </lineage>
</organism>
<dbReference type="Gene3D" id="3.80.10.10">
    <property type="entry name" value="Ribonuclease Inhibitor"/>
    <property type="match status" value="1"/>
</dbReference>
<keyword evidence="1" id="KW-0175">Coiled coil</keyword>
<keyword evidence="4" id="KW-1185">Reference proteome</keyword>
<proteinExistence type="predicted"/>
<dbReference type="Proteomes" id="UP001437256">
    <property type="component" value="Unassembled WGS sequence"/>
</dbReference>
<reference evidence="3 4" key="1">
    <citation type="submission" date="2024-05" db="EMBL/GenBank/DDBJ databases">
        <title>A draft genome resource for the thread blight pathogen Marasmius tenuissimus strain MS-2.</title>
        <authorList>
            <person name="Yulfo-Soto G.E."/>
            <person name="Baruah I.K."/>
            <person name="Amoako-Attah I."/>
            <person name="Bukari Y."/>
            <person name="Meinhardt L.W."/>
            <person name="Bailey B.A."/>
            <person name="Cohen S.P."/>
        </authorList>
    </citation>
    <scope>NUCLEOTIDE SEQUENCE [LARGE SCALE GENOMIC DNA]</scope>
    <source>
        <strain evidence="3 4">MS-2</strain>
    </source>
</reference>
<evidence type="ECO:0000256" key="1">
    <source>
        <dbReference type="SAM" id="Coils"/>
    </source>
</evidence>
<feature type="coiled-coil region" evidence="1">
    <location>
        <begin position="71"/>
        <end position="98"/>
    </location>
</feature>
<sequence length="576" mass="66446">MDPLRPLSSTLDLTLKMESVCDLCRFIPTIRHPPISRDQFRSGLIKSDDLVLNKTIIAEEERNIQWYLSEISRVQNILSDLEKEKRALEVQVQERQSHVSLLQRIPQELWIEIFSYFCVRGEHDQWGIPFKLSSICYRWREIVMPTPALWSTIVLNMRCKHQERGLQFYLLHSAEHDLDLRVDDYTLCGLPSRTQEGPEEGEEEEEENEEDNLEAAKYRSSSLQMLLWDNMRRVRNLSIVQSYEILPFPNHQPPGLSFQRLQLLKIVRYTHYPSWFWDAVHEAPQLRKLVVNSDSLWESDVLSNVARPGSNLPSLEVSSALSGETFIKAMQDLPALEHLIINKLHSLRDDPPIAKVPPTICRTLRSLIIHGIDKSISILVILQSLRLPNLDSLDINWIWTRESRQDDALLTLSGFAPSLRKLIIRGIDLLAPLDKLLDILRALPDLVEFAFVAYSIPQYDEYGRATESANSFISSLFLHLTHTIQTNSSRLHSISIHLLAEAEEMLKSLLGMSEAWVIGNYLQASNLKRLHFSANEFLYPDEDGLTSQLKALEGKGFEMRYGDEEKREVITIRYEA</sequence>
<dbReference type="SUPFAM" id="SSF52047">
    <property type="entry name" value="RNI-like"/>
    <property type="match status" value="1"/>
</dbReference>
<gene>
    <name evidence="3" type="ORF">AAF712_015659</name>
</gene>
<protein>
    <recommendedName>
        <fullName evidence="5">F-box domain-containing protein</fullName>
    </recommendedName>
</protein>
<evidence type="ECO:0000256" key="2">
    <source>
        <dbReference type="SAM" id="MobiDB-lite"/>
    </source>
</evidence>
<accession>A0ABR2Z8Y5</accession>
<dbReference type="InterPro" id="IPR032675">
    <property type="entry name" value="LRR_dom_sf"/>
</dbReference>
<dbReference type="Gene3D" id="1.20.1280.50">
    <property type="match status" value="1"/>
</dbReference>
<evidence type="ECO:0000313" key="4">
    <source>
        <dbReference type="Proteomes" id="UP001437256"/>
    </source>
</evidence>
<name>A0ABR2Z8Y5_9AGAR</name>
<feature type="compositionally biased region" description="Acidic residues" evidence="2">
    <location>
        <begin position="197"/>
        <end position="213"/>
    </location>
</feature>
<feature type="region of interest" description="Disordered" evidence="2">
    <location>
        <begin position="191"/>
        <end position="213"/>
    </location>
</feature>
<evidence type="ECO:0008006" key="5">
    <source>
        <dbReference type="Google" id="ProtNLM"/>
    </source>
</evidence>
<evidence type="ECO:0000313" key="3">
    <source>
        <dbReference type="EMBL" id="KAL0057694.1"/>
    </source>
</evidence>
<comment type="caution">
    <text evidence="3">The sequence shown here is derived from an EMBL/GenBank/DDBJ whole genome shotgun (WGS) entry which is preliminary data.</text>
</comment>